<feature type="transmembrane region" description="Helical" evidence="1">
    <location>
        <begin position="61"/>
        <end position="80"/>
    </location>
</feature>
<evidence type="ECO:0000256" key="1">
    <source>
        <dbReference type="SAM" id="Phobius"/>
    </source>
</evidence>
<evidence type="ECO:0000313" key="2">
    <source>
        <dbReference type="EMBL" id="BCZ48489.1"/>
    </source>
</evidence>
<gene>
    <name evidence="2" type="ORF">psyc5s11_45560</name>
</gene>
<dbReference type="Proteomes" id="UP000824633">
    <property type="component" value="Chromosome"/>
</dbReference>
<protein>
    <recommendedName>
        <fullName evidence="4">Permease</fullName>
    </recommendedName>
</protein>
<proteinExistence type="predicted"/>
<organism evidence="2 3">
    <name type="scientific">Clostridium gelidum</name>
    <dbReference type="NCBI Taxonomy" id="704125"/>
    <lineage>
        <taxon>Bacteria</taxon>
        <taxon>Bacillati</taxon>
        <taxon>Bacillota</taxon>
        <taxon>Clostridia</taxon>
        <taxon>Eubacteriales</taxon>
        <taxon>Clostridiaceae</taxon>
        <taxon>Clostridium</taxon>
    </lineage>
</organism>
<feature type="transmembrane region" description="Helical" evidence="1">
    <location>
        <begin position="100"/>
        <end position="121"/>
    </location>
</feature>
<reference evidence="3" key="1">
    <citation type="submission" date="2021-07" db="EMBL/GenBank/DDBJ databases">
        <title>Complete genome sequencing of a Clostridium isolate.</title>
        <authorList>
            <person name="Ueki A."/>
            <person name="Tonouchi A."/>
        </authorList>
    </citation>
    <scope>NUCLEOTIDE SEQUENCE [LARGE SCALE GENOMIC DNA]</scope>
    <source>
        <strain evidence="3">C5S11</strain>
    </source>
</reference>
<name>A0ABN6J2B3_9CLOT</name>
<keyword evidence="1" id="KW-0812">Transmembrane</keyword>
<dbReference type="EMBL" id="AP024849">
    <property type="protein sequence ID" value="BCZ48489.1"/>
    <property type="molecule type" value="Genomic_DNA"/>
</dbReference>
<dbReference type="RefSeq" id="WP_224034748.1">
    <property type="nucleotide sequence ID" value="NZ_AP024849.1"/>
</dbReference>
<evidence type="ECO:0000313" key="3">
    <source>
        <dbReference type="Proteomes" id="UP000824633"/>
    </source>
</evidence>
<keyword evidence="1" id="KW-1133">Transmembrane helix</keyword>
<evidence type="ECO:0008006" key="4">
    <source>
        <dbReference type="Google" id="ProtNLM"/>
    </source>
</evidence>
<sequence>MIIIIIFNNRLKIIITILFIIYLIGIPNQYGLENHFVAIAGNICCVLAVALAIFQINKFRSVAMIFIITFLIGQSISYGFNIDFFKIYSSIDNGRGVSYSLASTVISLIVTFLIIFIHKIFNKRITNE</sequence>
<keyword evidence="1" id="KW-0472">Membrane</keyword>
<feature type="transmembrane region" description="Helical" evidence="1">
    <location>
        <begin position="36"/>
        <end position="54"/>
    </location>
</feature>
<keyword evidence="3" id="KW-1185">Reference proteome</keyword>
<accession>A0ABN6J2B3</accession>
<feature type="transmembrane region" description="Helical" evidence="1">
    <location>
        <begin position="12"/>
        <end position="30"/>
    </location>
</feature>